<name>A0AAD8W0U3_LOLMU</name>
<dbReference type="EMBL" id="JAUUTY010000005">
    <property type="protein sequence ID" value="KAK1631215.1"/>
    <property type="molecule type" value="Genomic_DNA"/>
</dbReference>
<accession>A0AAD8W0U3</accession>
<feature type="region of interest" description="Disordered" evidence="1">
    <location>
        <begin position="149"/>
        <end position="178"/>
    </location>
</feature>
<gene>
    <name evidence="2" type="ORF">QYE76_005530</name>
</gene>
<feature type="compositionally biased region" description="Polar residues" evidence="1">
    <location>
        <begin position="153"/>
        <end position="168"/>
    </location>
</feature>
<dbReference type="Proteomes" id="UP001231189">
    <property type="component" value="Unassembled WGS sequence"/>
</dbReference>
<evidence type="ECO:0000256" key="1">
    <source>
        <dbReference type="SAM" id="MobiDB-lite"/>
    </source>
</evidence>
<protein>
    <submittedName>
        <fullName evidence="2">Uncharacterized protein</fullName>
    </submittedName>
</protein>
<keyword evidence="3" id="KW-1185">Reference proteome</keyword>
<evidence type="ECO:0000313" key="3">
    <source>
        <dbReference type="Proteomes" id="UP001231189"/>
    </source>
</evidence>
<reference evidence="2" key="1">
    <citation type="submission" date="2023-07" db="EMBL/GenBank/DDBJ databases">
        <title>A chromosome-level genome assembly of Lolium multiflorum.</title>
        <authorList>
            <person name="Chen Y."/>
            <person name="Copetti D."/>
            <person name="Kolliker R."/>
            <person name="Studer B."/>
        </authorList>
    </citation>
    <scope>NUCLEOTIDE SEQUENCE</scope>
    <source>
        <strain evidence="2">02402/16</strain>
        <tissue evidence="2">Leaf</tissue>
    </source>
</reference>
<sequence>MWFGCKRAREAKTQTCRRECEELRLKADESIEDLAIYLTTIVSNLELLGDPVDEYKAVIKYLRIVPRKYRMMAMAIEQTVNLREMTIKELTGRFIFITAEEGYKLDDATDGLGKLLLKEEEWATHAAAPARQQRRQYQHQNIAQVYDRRRKGQQQWKSLPRQRATQATMVRASPTGAL</sequence>
<dbReference type="AlphaFoldDB" id="A0AAD8W0U3"/>
<organism evidence="2 3">
    <name type="scientific">Lolium multiflorum</name>
    <name type="common">Italian ryegrass</name>
    <name type="synonym">Lolium perenne subsp. multiflorum</name>
    <dbReference type="NCBI Taxonomy" id="4521"/>
    <lineage>
        <taxon>Eukaryota</taxon>
        <taxon>Viridiplantae</taxon>
        <taxon>Streptophyta</taxon>
        <taxon>Embryophyta</taxon>
        <taxon>Tracheophyta</taxon>
        <taxon>Spermatophyta</taxon>
        <taxon>Magnoliopsida</taxon>
        <taxon>Liliopsida</taxon>
        <taxon>Poales</taxon>
        <taxon>Poaceae</taxon>
        <taxon>BOP clade</taxon>
        <taxon>Pooideae</taxon>
        <taxon>Poodae</taxon>
        <taxon>Poeae</taxon>
        <taxon>Poeae Chloroplast Group 2 (Poeae type)</taxon>
        <taxon>Loliodinae</taxon>
        <taxon>Loliinae</taxon>
        <taxon>Lolium</taxon>
    </lineage>
</organism>
<proteinExistence type="predicted"/>
<comment type="caution">
    <text evidence="2">The sequence shown here is derived from an EMBL/GenBank/DDBJ whole genome shotgun (WGS) entry which is preliminary data.</text>
</comment>
<evidence type="ECO:0000313" key="2">
    <source>
        <dbReference type="EMBL" id="KAK1631215.1"/>
    </source>
</evidence>
<dbReference type="Pfam" id="PF14223">
    <property type="entry name" value="Retrotran_gag_2"/>
    <property type="match status" value="1"/>
</dbReference>